<sequence>MVIYYGNDLDQINHQDLKCNNPLKINYLDDVSSIYDELNQISLFNQPDAIFIYDSTFLLDEEEKASALINYLANYEIEVYCFVKNDKLDNFNPSIKNKKIKTIKKTQINAFNKAKEIKVICDELKVKTDNYQTYNYLVDCLPNNYLMIKNELNKLLIYSEGKLITKKHIDEILIDNGESNIFSLINYLLQNNIDICINLYENLINLKHQPIEIVQIMATQLFKIKLFKKAITASSNVDATVKELKITPYQAKQLAYVYKIPLSKIEKIEDAFFDLDCNIKKGLIDPYQGLKYLISSVNLIK</sequence>
<proteinExistence type="inferred from homology"/>
<dbReference type="InterPro" id="IPR005790">
    <property type="entry name" value="DNA_polIII_delta"/>
</dbReference>
<keyword evidence="2" id="KW-0808">Transferase</keyword>
<gene>
    <name evidence="9" type="ORF">PlMoll_0920</name>
</gene>
<dbReference type="InterPro" id="IPR048466">
    <property type="entry name" value="DNA_pol3_delta-like_C"/>
</dbReference>
<name>A0A6G9HGU4_9MOLU</name>
<dbReference type="Gene3D" id="1.20.272.10">
    <property type="match status" value="1"/>
</dbReference>
<evidence type="ECO:0000256" key="6">
    <source>
        <dbReference type="ARBA" id="ARBA00034754"/>
    </source>
</evidence>
<keyword evidence="3" id="KW-0548">Nucleotidyltransferase</keyword>
<dbReference type="InterPro" id="IPR027417">
    <property type="entry name" value="P-loop_NTPase"/>
</dbReference>
<evidence type="ECO:0000256" key="7">
    <source>
        <dbReference type="ARBA" id="ARBA00049244"/>
    </source>
</evidence>
<evidence type="ECO:0000256" key="5">
    <source>
        <dbReference type="ARBA" id="ARBA00022932"/>
    </source>
</evidence>
<accession>A0A6G9HGU4</accession>
<dbReference type="NCBIfam" id="TIGR01128">
    <property type="entry name" value="holA"/>
    <property type="match status" value="1"/>
</dbReference>
<dbReference type="SUPFAM" id="SSF52540">
    <property type="entry name" value="P-loop containing nucleoside triphosphate hydrolases"/>
    <property type="match status" value="1"/>
</dbReference>
<dbReference type="GO" id="GO:0009360">
    <property type="term" value="C:DNA polymerase III complex"/>
    <property type="evidence" value="ECO:0007669"/>
    <property type="project" value="TreeGrafter"/>
</dbReference>
<evidence type="ECO:0000256" key="1">
    <source>
        <dbReference type="ARBA" id="ARBA00012417"/>
    </source>
</evidence>
<dbReference type="GO" id="GO:0003677">
    <property type="term" value="F:DNA binding"/>
    <property type="evidence" value="ECO:0007669"/>
    <property type="project" value="InterPro"/>
</dbReference>
<dbReference type="InterPro" id="IPR008921">
    <property type="entry name" value="DNA_pol3_clamp-load_cplx_C"/>
</dbReference>
<evidence type="ECO:0000256" key="2">
    <source>
        <dbReference type="ARBA" id="ARBA00022679"/>
    </source>
</evidence>
<dbReference type="GO" id="GO:0006261">
    <property type="term" value="P:DNA-templated DNA replication"/>
    <property type="evidence" value="ECO:0007669"/>
    <property type="project" value="TreeGrafter"/>
</dbReference>
<dbReference type="PANTHER" id="PTHR34388:SF1">
    <property type="entry name" value="DNA POLYMERASE III SUBUNIT DELTA"/>
    <property type="match status" value="1"/>
</dbReference>
<comment type="similarity">
    <text evidence="6">Belongs to the DNA polymerase HolA subunit family.</text>
</comment>
<keyword evidence="5" id="KW-0239">DNA-directed DNA polymerase</keyword>
<dbReference type="Pfam" id="PF21694">
    <property type="entry name" value="DNA_pol3_delta_C"/>
    <property type="match status" value="1"/>
</dbReference>
<protein>
    <recommendedName>
        <fullName evidence="1">DNA-directed DNA polymerase</fullName>
        <ecNumber evidence="1">2.7.7.7</ecNumber>
    </recommendedName>
</protein>
<organism evidence="9">
    <name type="scientific">uncultured Mycoplasmataceae bacterium</name>
    <dbReference type="NCBI Taxonomy" id="300027"/>
    <lineage>
        <taxon>Bacteria</taxon>
        <taxon>Bacillati</taxon>
        <taxon>Mycoplasmatota</taxon>
        <taxon>Mollicutes</taxon>
        <taxon>Mycoplasmataceae</taxon>
        <taxon>environmental samples</taxon>
    </lineage>
</organism>
<dbReference type="AlphaFoldDB" id="A0A6G9HGU4"/>
<reference evidence="9" key="1">
    <citation type="journal article" date="2020" name="J. ISSAAS">
        <title>Lactobacilli and other gastrointestinal microbiota of Peromyscus leucopus, reservoir host for agents of Lyme disease and other zoonoses in North America.</title>
        <authorList>
            <person name="Milovic A."/>
            <person name="Bassam K."/>
            <person name="Shao H."/>
            <person name="Chatzistamou I."/>
            <person name="Tufts D.M."/>
            <person name="Diuk-Wasser M."/>
            <person name="Barbour A.G."/>
        </authorList>
    </citation>
    <scope>NUCLEOTIDE SEQUENCE</scope>
    <source>
        <strain evidence="9">LL85</strain>
    </source>
</reference>
<evidence type="ECO:0000256" key="3">
    <source>
        <dbReference type="ARBA" id="ARBA00022695"/>
    </source>
</evidence>
<evidence type="ECO:0000256" key="4">
    <source>
        <dbReference type="ARBA" id="ARBA00022705"/>
    </source>
</evidence>
<evidence type="ECO:0000259" key="8">
    <source>
        <dbReference type="Pfam" id="PF21694"/>
    </source>
</evidence>
<dbReference type="GO" id="GO:0003887">
    <property type="term" value="F:DNA-directed DNA polymerase activity"/>
    <property type="evidence" value="ECO:0007669"/>
    <property type="project" value="UniProtKB-KW"/>
</dbReference>
<dbReference type="PANTHER" id="PTHR34388">
    <property type="entry name" value="DNA POLYMERASE III SUBUNIT DELTA"/>
    <property type="match status" value="1"/>
</dbReference>
<comment type="catalytic activity">
    <reaction evidence="7">
        <text>DNA(n) + a 2'-deoxyribonucleoside 5'-triphosphate = DNA(n+1) + diphosphate</text>
        <dbReference type="Rhea" id="RHEA:22508"/>
        <dbReference type="Rhea" id="RHEA-COMP:17339"/>
        <dbReference type="Rhea" id="RHEA-COMP:17340"/>
        <dbReference type="ChEBI" id="CHEBI:33019"/>
        <dbReference type="ChEBI" id="CHEBI:61560"/>
        <dbReference type="ChEBI" id="CHEBI:173112"/>
        <dbReference type="EC" id="2.7.7.7"/>
    </reaction>
</comment>
<dbReference type="EC" id="2.7.7.7" evidence="1"/>
<dbReference type="EMBL" id="MN991199">
    <property type="protein sequence ID" value="QIQ09929.1"/>
    <property type="molecule type" value="Genomic_DNA"/>
</dbReference>
<feature type="domain" description="DNA polymerase III delta subunit-like C-terminal" evidence="8">
    <location>
        <begin position="178"/>
        <end position="295"/>
    </location>
</feature>
<keyword evidence="4" id="KW-0235">DNA replication</keyword>
<evidence type="ECO:0000313" key="9">
    <source>
        <dbReference type="EMBL" id="QIQ09929.1"/>
    </source>
</evidence>
<dbReference type="SUPFAM" id="SSF48019">
    <property type="entry name" value="post-AAA+ oligomerization domain-like"/>
    <property type="match status" value="1"/>
</dbReference>